<evidence type="ECO:0000313" key="3">
    <source>
        <dbReference type="EMBL" id="VDN37861.1"/>
    </source>
</evidence>
<reference evidence="3 4" key="2">
    <citation type="submission" date="2018-11" db="EMBL/GenBank/DDBJ databases">
        <authorList>
            <consortium name="Pathogen Informatics"/>
        </authorList>
    </citation>
    <scope>NUCLEOTIDE SEQUENCE [LARGE SCALE GENOMIC DNA]</scope>
</reference>
<dbReference type="InterPro" id="IPR006084">
    <property type="entry name" value="XPG/Rad2"/>
</dbReference>
<reference evidence="5" key="1">
    <citation type="submission" date="2016-06" db="UniProtKB">
        <authorList>
            <consortium name="WormBaseParasite"/>
        </authorList>
    </citation>
    <scope>IDENTIFICATION</scope>
</reference>
<gene>
    <name evidence="3" type="ORF">GPUH_LOCUS21254</name>
</gene>
<dbReference type="InterPro" id="IPR006085">
    <property type="entry name" value="XPG_DNA_repair_N"/>
</dbReference>
<dbReference type="PANTHER" id="PTHR11081">
    <property type="entry name" value="FLAP ENDONUCLEASE FAMILY MEMBER"/>
    <property type="match status" value="1"/>
</dbReference>
<dbReference type="EMBL" id="UYRT01092162">
    <property type="protein sequence ID" value="VDN37861.1"/>
    <property type="molecule type" value="Genomic_DNA"/>
</dbReference>
<accession>A0A183EJW3</accession>
<dbReference type="Pfam" id="PF00752">
    <property type="entry name" value="XPG_N"/>
    <property type="match status" value="1"/>
</dbReference>
<evidence type="ECO:0000256" key="1">
    <source>
        <dbReference type="SAM" id="MobiDB-lite"/>
    </source>
</evidence>
<dbReference type="Proteomes" id="UP000271098">
    <property type="component" value="Unassembled WGS sequence"/>
</dbReference>
<dbReference type="PANTHER" id="PTHR11081:SF59">
    <property type="entry name" value="FI23547P1"/>
    <property type="match status" value="1"/>
</dbReference>
<evidence type="ECO:0000313" key="4">
    <source>
        <dbReference type="Proteomes" id="UP000271098"/>
    </source>
</evidence>
<evidence type="ECO:0000313" key="5">
    <source>
        <dbReference type="WBParaSite" id="GPUH_0002127901-mRNA-1"/>
    </source>
</evidence>
<dbReference type="OrthoDB" id="31113at2759"/>
<dbReference type="SMART" id="SM00485">
    <property type="entry name" value="XPGN"/>
    <property type="match status" value="1"/>
</dbReference>
<evidence type="ECO:0000259" key="2">
    <source>
        <dbReference type="SMART" id="SM00485"/>
    </source>
</evidence>
<sequence length="256" mass="29189">MFEDNDVGEDISIWLHQAAHGYMDYQPGAKCPHLSLVLRRLSKLLFYKIRPLFVFDGPNVPIFKRKLLRDRQVKQGAEEPLDDLRTAFAPALKKRRDDDDLFVVSQPSTSGATPKPKGENGNVDERELSCSFESSRSSEFDQAEFDSIATRDERVDYLLAARDKIRSSLKLREVIFSHFLINLIVFGMDGCKNRRVFIAWECHRRIQGLLGEWGDEGWEGGGGRVRLLGRRGKAATGVERRISSHPGTMQKLRIEL</sequence>
<feature type="region of interest" description="Disordered" evidence="1">
    <location>
        <begin position="103"/>
        <end position="126"/>
    </location>
</feature>
<organism evidence="5">
    <name type="scientific">Gongylonema pulchrum</name>
    <dbReference type="NCBI Taxonomy" id="637853"/>
    <lineage>
        <taxon>Eukaryota</taxon>
        <taxon>Metazoa</taxon>
        <taxon>Ecdysozoa</taxon>
        <taxon>Nematoda</taxon>
        <taxon>Chromadorea</taxon>
        <taxon>Rhabditida</taxon>
        <taxon>Spirurina</taxon>
        <taxon>Spiruromorpha</taxon>
        <taxon>Spiruroidea</taxon>
        <taxon>Gongylonematidae</taxon>
        <taxon>Gongylonema</taxon>
    </lineage>
</organism>
<feature type="domain" description="XPG N-terminal" evidence="2">
    <location>
        <begin position="1"/>
        <end position="78"/>
    </location>
</feature>
<dbReference type="GO" id="GO:0017108">
    <property type="term" value="F:5'-flap endonuclease activity"/>
    <property type="evidence" value="ECO:0007669"/>
    <property type="project" value="TreeGrafter"/>
</dbReference>
<proteinExistence type="predicted"/>
<protein>
    <submittedName>
        <fullName evidence="5">XPGN domain-containing protein</fullName>
    </submittedName>
</protein>
<dbReference type="WBParaSite" id="GPUH_0002127901-mRNA-1">
    <property type="protein sequence ID" value="GPUH_0002127901-mRNA-1"/>
    <property type="gene ID" value="GPUH_0002127901"/>
</dbReference>
<dbReference type="SUPFAM" id="SSF88723">
    <property type="entry name" value="PIN domain-like"/>
    <property type="match status" value="1"/>
</dbReference>
<dbReference type="InterPro" id="IPR029060">
    <property type="entry name" value="PIN-like_dom_sf"/>
</dbReference>
<name>A0A183EJW3_9BILA</name>
<dbReference type="AlphaFoldDB" id="A0A183EJW3"/>
<dbReference type="Gene3D" id="3.40.50.1010">
    <property type="entry name" value="5'-nuclease"/>
    <property type="match status" value="1"/>
</dbReference>
<keyword evidence="4" id="KW-1185">Reference proteome</keyword>